<sequence length="289" mass="34122">MKSNSRKLAKKNEHIVKSMISDFNYNVINQKEIIELLYSVRKVYGFTNYRLVDFIEYIEDICNVEEVSSVNERMSVIPLYAKPKADIYDLAAASSRSSYFSFYTAITIHGLTLQLPKHIYMTNERNSYIKYDNTLKQEAIDTAFNKKPRQTTNIRTIQNYKLHLINGQSNNRLGVVPFRNCYFVTDVERTILDSVARPFYSGGVTQVLEAIINAKNVIDVDKLVYYYNQMHYIYPYHQALGFYLEKAGYEKQALVPFLKMKQVHKFYLTYNMRFTEFDPRWNLFYPRGF</sequence>
<dbReference type="EMBL" id="QSPP01000069">
    <property type="protein sequence ID" value="RGJ82263.1"/>
    <property type="molecule type" value="Genomic_DNA"/>
</dbReference>
<evidence type="ECO:0008006" key="3">
    <source>
        <dbReference type="Google" id="ProtNLM"/>
    </source>
</evidence>
<gene>
    <name evidence="1" type="ORF">DXD46_16990</name>
</gene>
<name>A0A3E4JGX5_PHOVU</name>
<dbReference type="RefSeq" id="WP_147332441.1">
    <property type="nucleotide sequence ID" value="NZ_QSPP01000069.1"/>
</dbReference>
<dbReference type="AlphaFoldDB" id="A0A3E4JGX5"/>
<organism evidence="1 2">
    <name type="scientific">Phocaeicola vulgatus</name>
    <name type="common">Bacteroides vulgatus</name>
    <dbReference type="NCBI Taxonomy" id="821"/>
    <lineage>
        <taxon>Bacteria</taxon>
        <taxon>Pseudomonadati</taxon>
        <taxon>Bacteroidota</taxon>
        <taxon>Bacteroidia</taxon>
        <taxon>Bacteroidales</taxon>
        <taxon>Bacteroidaceae</taxon>
        <taxon>Phocaeicola</taxon>
    </lineage>
</organism>
<reference evidence="1 2" key="1">
    <citation type="submission" date="2018-08" db="EMBL/GenBank/DDBJ databases">
        <title>A genome reference for cultivated species of the human gut microbiota.</title>
        <authorList>
            <person name="Zou Y."/>
            <person name="Xue W."/>
            <person name="Luo G."/>
        </authorList>
    </citation>
    <scope>NUCLEOTIDE SEQUENCE [LARGE SCALE GENOMIC DNA]</scope>
    <source>
        <strain evidence="1 2">TM05-16</strain>
    </source>
</reference>
<evidence type="ECO:0000313" key="1">
    <source>
        <dbReference type="EMBL" id="RGJ82263.1"/>
    </source>
</evidence>
<proteinExistence type="predicted"/>
<comment type="caution">
    <text evidence="1">The sequence shown here is derived from an EMBL/GenBank/DDBJ whole genome shotgun (WGS) entry which is preliminary data.</text>
</comment>
<accession>A0A3E4JGX5</accession>
<evidence type="ECO:0000313" key="2">
    <source>
        <dbReference type="Proteomes" id="UP000260640"/>
    </source>
</evidence>
<protein>
    <recommendedName>
        <fullName evidence="3">AbiEi antitoxin C-terminal domain-containing protein</fullName>
    </recommendedName>
</protein>
<dbReference type="Proteomes" id="UP000260640">
    <property type="component" value="Unassembled WGS sequence"/>
</dbReference>